<evidence type="ECO:0000256" key="1">
    <source>
        <dbReference type="SAM" id="MobiDB-lite"/>
    </source>
</evidence>
<keyword evidence="3" id="KW-1185">Reference proteome</keyword>
<dbReference type="Proteomes" id="UP001187682">
    <property type="component" value="Unassembled WGS sequence"/>
</dbReference>
<proteinExistence type="predicted"/>
<accession>A0AAE8SS84</accession>
<sequence>MPPSPTFESTPLQHCPSRDPIPYPVSYPTTWYALRSSPAFRACSNCYNSSILPARLSRLFYPVVEALAGPERFCNYNTPRVKALVAAYRASTIRSSHSSSGSVSASASASGPSPGPSPSPGSESAEAISALEAHAAHRVTVPDCRLGRPVAPDERFRWHRLRGGMDACHACFADFLSASNFAHQLPRDTVAQPPTQMALCDVGNAFARRMATESGDYDEFLAALATRRSAAPCAAGGDPRSKKWFRPRDARATGIVICEECFLDSAGGTQYETLFEGVRSSQVRGTGVLVCGFGMYPALAVNFGLMIEFQDPKLFINAVESVLVNPACDPEGIRPGSPYFTLPEVQNFAVCAPCVATLVAPIVVLDPHLVRGTSAPPAGTICALNAANPRVEQYIKKISEAAEKGEPEIFLSTAAYLSVSPPCPRSTPSDAPHRWTGNGEFSACEDCARDVVLQSPLAVFMTYREAKVPGSRKCDFYSPRVRGFWGQASRGTDVMGAMKDFSAIMRHREAVHRKMVKTRDDIEGGEVEPRDMEAMEERLRSLEALWREVE</sequence>
<dbReference type="EMBL" id="ONZQ02000002">
    <property type="protein sequence ID" value="SPN98402.1"/>
    <property type="molecule type" value="Genomic_DNA"/>
</dbReference>
<feature type="region of interest" description="Disordered" evidence="1">
    <location>
        <begin position="96"/>
        <end position="126"/>
    </location>
</feature>
<reference evidence="2" key="1">
    <citation type="submission" date="2018-03" db="EMBL/GenBank/DDBJ databases">
        <authorList>
            <person name="Guldener U."/>
        </authorList>
    </citation>
    <scope>NUCLEOTIDE SEQUENCE</scope>
</reference>
<evidence type="ECO:0000313" key="2">
    <source>
        <dbReference type="EMBL" id="SPN98402.1"/>
    </source>
</evidence>
<name>A0AAE8SS84_9PEZI</name>
<organism evidence="2 3">
    <name type="scientific">Cephalotrichum gorgonifer</name>
    <dbReference type="NCBI Taxonomy" id="2041049"/>
    <lineage>
        <taxon>Eukaryota</taxon>
        <taxon>Fungi</taxon>
        <taxon>Dikarya</taxon>
        <taxon>Ascomycota</taxon>
        <taxon>Pezizomycotina</taxon>
        <taxon>Sordariomycetes</taxon>
        <taxon>Hypocreomycetidae</taxon>
        <taxon>Microascales</taxon>
        <taxon>Microascaceae</taxon>
        <taxon>Cephalotrichum</taxon>
    </lineage>
</organism>
<feature type="compositionally biased region" description="Low complexity" evidence="1">
    <location>
        <begin position="96"/>
        <end position="112"/>
    </location>
</feature>
<gene>
    <name evidence="2" type="ORF">DNG_01447</name>
</gene>
<evidence type="ECO:0000313" key="3">
    <source>
        <dbReference type="Proteomes" id="UP001187682"/>
    </source>
</evidence>
<protein>
    <submittedName>
        <fullName evidence="2">Uncharacterized protein</fullName>
    </submittedName>
</protein>
<dbReference type="AlphaFoldDB" id="A0AAE8SS84"/>
<comment type="caution">
    <text evidence="2">The sequence shown here is derived from an EMBL/GenBank/DDBJ whole genome shotgun (WGS) entry which is preliminary data.</text>
</comment>